<dbReference type="EMBL" id="LZYE01000070">
    <property type="protein sequence ID" value="OFC37697.1"/>
    <property type="molecule type" value="Genomic_DNA"/>
</dbReference>
<dbReference type="InterPro" id="IPR001650">
    <property type="entry name" value="Helicase_C-like"/>
</dbReference>
<keyword evidence="2" id="KW-0863">Zinc-finger</keyword>
<dbReference type="InterPro" id="IPR007527">
    <property type="entry name" value="Znf_SWIM"/>
</dbReference>
<evidence type="ECO:0000259" key="3">
    <source>
        <dbReference type="PROSITE" id="PS50966"/>
    </source>
</evidence>
<dbReference type="Gene3D" id="3.40.50.10810">
    <property type="entry name" value="Tandem AAA-ATPase domain"/>
    <property type="match status" value="1"/>
</dbReference>
<dbReference type="FunFam" id="3.40.50.300:FF:000533">
    <property type="entry name" value="Helicase, Snf2 family"/>
    <property type="match status" value="1"/>
</dbReference>
<dbReference type="GO" id="GO:0005524">
    <property type="term" value="F:ATP binding"/>
    <property type="evidence" value="ECO:0007669"/>
    <property type="project" value="InterPro"/>
</dbReference>
<dbReference type="InterPro" id="IPR038718">
    <property type="entry name" value="SNF2-like_sf"/>
</dbReference>
<dbReference type="Pfam" id="PF00271">
    <property type="entry name" value="Helicase_C"/>
    <property type="match status" value="1"/>
</dbReference>
<dbReference type="InterPro" id="IPR027417">
    <property type="entry name" value="P-loop_NTPase"/>
</dbReference>
<evidence type="ECO:0000259" key="5">
    <source>
        <dbReference type="PROSITE" id="PS51194"/>
    </source>
</evidence>
<accession>A0A1E7YPD8</accession>
<dbReference type="InterPro" id="IPR000330">
    <property type="entry name" value="SNF2_N"/>
</dbReference>
<keyword evidence="1" id="KW-0378">Hydrolase</keyword>
<dbReference type="RefSeq" id="WP_070114251.1">
    <property type="nucleotide sequence ID" value="NZ_LZYE01000070.1"/>
</dbReference>
<dbReference type="PROSITE" id="PS51192">
    <property type="entry name" value="HELICASE_ATP_BIND_1"/>
    <property type="match status" value="1"/>
</dbReference>
<sequence>MTTKSFGTTWWGAQWLQALTHIDYDNRLPRGRGYANRGAVTSLKMHGGHIEALVQGSRARPYKVAIDVPPIPAVQADSLIDGLSRDPWILSQLLNRELDPAVLSFADSLGISVFPSQWKDLSMQCTCPDWAVPCKHIAAVIYLLSREIDGNPFLVFALKGVDLVAALQDRHIHIAREAESALPTVESLCSASGEAIPFQVPAEPSDPLFAFDYTTLPELGKTLVQILPAQPIFFPGVDFRATYGAMLQRIARSARRILESPIKEDSDLSWVPDAVRLTLDNQYAVRLQGQAGPEDWAEWVSRLGTVRPVDLPDLPLSVRGLYHGYMAALHLLARGAVVPQIFALPKDRVAIRWLPALMDERVRDLLIQLAISGPLNLLFCNFGKKPFTLSPELQAMTVCSLFLDALISRLTYADGGMRDGVPITNLFFCSLRGRFSGPGEGAIASGIQAWLARLHWTRLKKAPILWLEESTEDFALSLAVEDREAPLGMPPIPMANFLTDEQWTNSRYPVLQTASLLATYFPPLKSYLQNAATTPIPVGAETLPDLLQSTLPTLRLLGIRTVLPKGLAELLRPRVSLRMRSQAGHHQGMLNIDDLFQFDWVVAIGDHQLTPEEFETLVSNSQGLLRFRGAYVLLDPSDIERLRTELQKPPVLSGHEALRAGLAEEYCGHPVYLDEATRELLRQLREVDTIPPPADLQATLRPYQQRGFAWLYRNFRAGFGSVIADDMGLGKTLQVLALLCQLKEEGELADGKVLIVVPTSLLTNWFKEIQRFTPSLTVQVFHGVDRTLSTDRSDILLTTYGVVRSDAPRLKKLPWRVVVVDEAQNIKNPAASQTRAAKSIPARSFIAMSGTPVENRLSEYWSILDFANRGLFGPLARFTKEFAVPIERNRDQHAIHKFQKVTAPFLLRRVKLDRQIISDLPDKIEQDEYATLTDAQAALYESVVRESLQVIRGESDTFHRKGLVLQMILALKQVCNHPAHYLKEQGDRGPSISGKASLLLDLLEPILANHEKCLIFTQFREMGELLRPWIREATGHLPPFLHGGVTRKQRDVMVDKFQQDPRERILILSLKAGGTGLNLTAASHVVHYDLWWNPAVEAQATDRAYRIGQQRNVQVHRLITRATFEERINELMKTKRDLANLTVGAGEQWIGNLSDTELQEVFQLG</sequence>
<organism evidence="6 7">
    <name type="scientific">Acidithiobacillus caldus</name>
    <dbReference type="NCBI Taxonomy" id="33059"/>
    <lineage>
        <taxon>Bacteria</taxon>
        <taxon>Pseudomonadati</taxon>
        <taxon>Pseudomonadota</taxon>
        <taxon>Acidithiobacillia</taxon>
        <taxon>Acidithiobacillales</taxon>
        <taxon>Acidithiobacillaceae</taxon>
        <taxon>Acidithiobacillus</taxon>
    </lineage>
</organism>
<dbReference type="InterPro" id="IPR049730">
    <property type="entry name" value="SNF2/RAD54-like_C"/>
</dbReference>
<dbReference type="SMART" id="SM00490">
    <property type="entry name" value="HELICc"/>
    <property type="match status" value="1"/>
</dbReference>
<reference evidence="6 7" key="1">
    <citation type="submission" date="2016-06" db="EMBL/GenBank/DDBJ databases">
        <title>Gene turnover analysis identifies the evolutionary adaptation of the extremophile Acidithiobacillus caldus.</title>
        <authorList>
            <person name="Zhang X."/>
        </authorList>
    </citation>
    <scope>NUCLEOTIDE SEQUENCE [LARGE SCALE GENOMIC DNA]</scope>
    <source>
        <strain evidence="6 7">DX</strain>
    </source>
</reference>
<dbReference type="AlphaFoldDB" id="A0A1E7YPD8"/>
<dbReference type="Pfam" id="PF00176">
    <property type="entry name" value="SNF2-rel_dom"/>
    <property type="match status" value="1"/>
</dbReference>
<evidence type="ECO:0000259" key="4">
    <source>
        <dbReference type="PROSITE" id="PS51192"/>
    </source>
</evidence>
<dbReference type="SUPFAM" id="SSF52540">
    <property type="entry name" value="P-loop containing nucleoside triphosphate hydrolases"/>
    <property type="match status" value="2"/>
</dbReference>
<dbReference type="GO" id="GO:0016787">
    <property type="term" value="F:hydrolase activity"/>
    <property type="evidence" value="ECO:0007669"/>
    <property type="project" value="UniProtKB-KW"/>
</dbReference>
<keyword evidence="6" id="KW-0347">Helicase</keyword>
<dbReference type="Gene3D" id="3.40.50.300">
    <property type="entry name" value="P-loop containing nucleotide triphosphate hydrolases"/>
    <property type="match status" value="1"/>
</dbReference>
<evidence type="ECO:0000256" key="2">
    <source>
        <dbReference type="PROSITE-ProRule" id="PRU00325"/>
    </source>
</evidence>
<name>A0A1E7YPD8_9PROT</name>
<dbReference type="PANTHER" id="PTHR10799">
    <property type="entry name" value="SNF2/RAD54 HELICASE FAMILY"/>
    <property type="match status" value="1"/>
</dbReference>
<dbReference type="Proteomes" id="UP000175616">
    <property type="component" value="Unassembled WGS sequence"/>
</dbReference>
<feature type="domain" description="SWIM-type" evidence="3">
    <location>
        <begin position="111"/>
        <end position="145"/>
    </location>
</feature>
<evidence type="ECO:0000256" key="1">
    <source>
        <dbReference type="ARBA" id="ARBA00022801"/>
    </source>
</evidence>
<dbReference type="Pfam" id="PF12419">
    <property type="entry name" value="DUF3670"/>
    <property type="match status" value="1"/>
</dbReference>
<keyword evidence="2" id="KW-0479">Metal-binding</keyword>
<dbReference type="SMART" id="SM00487">
    <property type="entry name" value="DEXDc"/>
    <property type="match status" value="1"/>
</dbReference>
<proteinExistence type="predicted"/>
<comment type="caution">
    <text evidence="6">The sequence shown here is derived from an EMBL/GenBank/DDBJ whole genome shotgun (WGS) entry which is preliminary data.</text>
</comment>
<gene>
    <name evidence="6" type="ORF">BAE27_03765</name>
</gene>
<dbReference type="InterPro" id="IPR014001">
    <property type="entry name" value="Helicase_ATP-bd"/>
</dbReference>
<dbReference type="PROSITE" id="PS50966">
    <property type="entry name" value="ZF_SWIM"/>
    <property type="match status" value="1"/>
</dbReference>
<protein>
    <submittedName>
        <fullName evidence="6">Helicase SNF2</fullName>
    </submittedName>
</protein>
<dbReference type="InterPro" id="IPR022138">
    <property type="entry name" value="DUF3670"/>
</dbReference>
<dbReference type="PROSITE" id="PS51194">
    <property type="entry name" value="HELICASE_CTER"/>
    <property type="match status" value="1"/>
</dbReference>
<feature type="domain" description="Helicase ATP-binding" evidence="4">
    <location>
        <begin position="712"/>
        <end position="870"/>
    </location>
</feature>
<dbReference type="GO" id="GO:0008270">
    <property type="term" value="F:zinc ion binding"/>
    <property type="evidence" value="ECO:0007669"/>
    <property type="project" value="UniProtKB-KW"/>
</dbReference>
<evidence type="ECO:0000313" key="7">
    <source>
        <dbReference type="Proteomes" id="UP000175616"/>
    </source>
</evidence>
<feature type="domain" description="Helicase C-terminal" evidence="5">
    <location>
        <begin position="998"/>
        <end position="1154"/>
    </location>
</feature>
<keyword evidence="2" id="KW-0862">Zinc</keyword>
<dbReference type="GO" id="GO:0004386">
    <property type="term" value="F:helicase activity"/>
    <property type="evidence" value="ECO:0007669"/>
    <property type="project" value="UniProtKB-KW"/>
</dbReference>
<dbReference type="CDD" id="cd18793">
    <property type="entry name" value="SF2_C_SNF"/>
    <property type="match status" value="1"/>
</dbReference>
<keyword evidence="6" id="KW-0067">ATP-binding</keyword>
<dbReference type="Pfam" id="PF04434">
    <property type="entry name" value="SWIM"/>
    <property type="match status" value="1"/>
</dbReference>
<keyword evidence="6" id="KW-0547">Nucleotide-binding</keyword>
<evidence type="ECO:0000313" key="6">
    <source>
        <dbReference type="EMBL" id="OFC37697.1"/>
    </source>
</evidence>